<dbReference type="EMBL" id="CAJNOO010005103">
    <property type="protein sequence ID" value="CAF1404124.1"/>
    <property type="molecule type" value="Genomic_DNA"/>
</dbReference>
<evidence type="ECO:0008006" key="4">
    <source>
        <dbReference type="Google" id="ProtNLM"/>
    </source>
</evidence>
<evidence type="ECO:0000256" key="1">
    <source>
        <dbReference type="SAM" id="Phobius"/>
    </source>
</evidence>
<proteinExistence type="predicted"/>
<evidence type="ECO:0000313" key="2">
    <source>
        <dbReference type="EMBL" id="CAF1404124.1"/>
    </source>
</evidence>
<dbReference type="AlphaFoldDB" id="A0A815LJL0"/>
<name>A0A815LJL0_9BILA</name>
<gene>
    <name evidence="2" type="ORF">RFH988_LOCUS34971</name>
</gene>
<evidence type="ECO:0000313" key="3">
    <source>
        <dbReference type="Proteomes" id="UP000663882"/>
    </source>
</evidence>
<protein>
    <recommendedName>
        <fullName evidence="4">Reverse transcriptase domain-containing protein</fullName>
    </recommendedName>
</protein>
<organism evidence="2 3">
    <name type="scientific">Rotaria sordida</name>
    <dbReference type="NCBI Taxonomy" id="392033"/>
    <lineage>
        <taxon>Eukaryota</taxon>
        <taxon>Metazoa</taxon>
        <taxon>Spiralia</taxon>
        <taxon>Gnathifera</taxon>
        <taxon>Rotifera</taxon>
        <taxon>Eurotatoria</taxon>
        <taxon>Bdelloidea</taxon>
        <taxon>Philodinida</taxon>
        <taxon>Philodinidae</taxon>
        <taxon>Rotaria</taxon>
    </lineage>
</organism>
<feature type="transmembrane region" description="Helical" evidence="1">
    <location>
        <begin position="501"/>
        <end position="520"/>
    </location>
</feature>
<keyword evidence="1" id="KW-1133">Transmembrane helix</keyword>
<dbReference type="PANTHER" id="PTHR21301:SF10">
    <property type="entry name" value="REVERSE TRANSCRIPTASE DOMAIN-CONTAINING PROTEIN"/>
    <property type="match status" value="1"/>
</dbReference>
<dbReference type="Proteomes" id="UP000663882">
    <property type="component" value="Unassembled WGS sequence"/>
</dbReference>
<keyword evidence="1" id="KW-0812">Transmembrane</keyword>
<accession>A0A815LJL0</accession>
<dbReference type="PANTHER" id="PTHR21301">
    <property type="entry name" value="REVERSE TRANSCRIPTASE"/>
    <property type="match status" value="1"/>
</dbReference>
<keyword evidence="1" id="KW-0472">Membrane</keyword>
<reference evidence="2" key="1">
    <citation type="submission" date="2021-02" db="EMBL/GenBank/DDBJ databases">
        <authorList>
            <person name="Nowell W R."/>
        </authorList>
    </citation>
    <scope>NUCLEOTIDE SEQUENCE</scope>
</reference>
<comment type="caution">
    <text evidence="2">The sequence shown here is derived from an EMBL/GenBank/DDBJ whole genome shotgun (WGS) entry which is preliminary data.</text>
</comment>
<sequence length="539" mass="63279">MEIEHEIELVHYDYHIQAIKQEYDRLHPNAYQKKIFKQLCHSKYEQEITQQEYKFLQIQIHYINSSCQSFENVPIAESTLINSIENPQIREKLFDSYKAVAIQARAELFAIFKEYEKQYQNKIVALQLQWKMSSMIDGTSVFDRITECTSYQTNLLKQDIVKKVSSFRSTLIQLRQHSSSTRKNIIDVSPEPFLDLLTNPFISREWNHLSLGPPNIRSNQSAIYPRHQQEIVIRKEHKEIYEKVLDSFNQSYFSPLPFKDQVQASEEAKTAAAIQRKIKKFNLILRLTDKGHNFYIGSATEFEKKVQKFFQETNAFMELRENPLDEILKKVIQLLNRLREKKLILSWQYKKMMPDRNKCELSHLYFNPKTHKDGVPVRPIENTIAAPTRNISDFLDKIIRPIFDNKCSTTSIIDGASLIKNLTQYAKRGLLKPTTLFCTFDIRNLYTMLPQEEALNILMEFLHVHGYTKVKGIPLDAIRKLASIVLKENVFVYGKTIYRQILGGAMGSSFTLTLANIFMWKWQKQFVRIQEITGEFYGR</sequence>
<dbReference type="OrthoDB" id="10049959at2759"/>